<organism evidence="1 2">
    <name type="scientific">Parascaris univalens</name>
    <name type="common">Nematode worm</name>
    <dbReference type="NCBI Taxonomy" id="6257"/>
    <lineage>
        <taxon>Eukaryota</taxon>
        <taxon>Metazoa</taxon>
        <taxon>Ecdysozoa</taxon>
        <taxon>Nematoda</taxon>
        <taxon>Chromadorea</taxon>
        <taxon>Rhabditida</taxon>
        <taxon>Spirurina</taxon>
        <taxon>Ascaridomorpha</taxon>
        <taxon>Ascaridoidea</taxon>
        <taxon>Ascarididae</taxon>
        <taxon>Parascaris</taxon>
    </lineage>
</organism>
<dbReference type="Proteomes" id="UP000887569">
    <property type="component" value="Unplaced"/>
</dbReference>
<protein>
    <submittedName>
        <fullName evidence="2">Uncharacterized protein</fullName>
    </submittedName>
</protein>
<evidence type="ECO:0000313" key="2">
    <source>
        <dbReference type="WBParaSite" id="PgB07_g097_t01"/>
    </source>
</evidence>
<evidence type="ECO:0000313" key="1">
    <source>
        <dbReference type="Proteomes" id="UP000887569"/>
    </source>
</evidence>
<accession>A0A914ZS31</accession>
<proteinExistence type="predicted"/>
<dbReference type="AlphaFoldDB" id="A0A914ZS31"/>
<sequence>MIAQLDFWRVGKRVVIGTEAPCWVGYGFYVLTLDSFKLFHVVEESGIFSSSQSAIVPISMAIHKRSGPDKRLWGSSSAIDFIERHLYQEAET</sequence>
<reference evidence="2" key="1">
    <citation type="submission" date="2022-11" db="UniProtKB">
        <authorList>
            <consortium name="WormBaseParasite"/>
        </authorList>
    </citation>
    <scope>IDENTIFICATION</scope>
</reference>
<name>A0A914ZS31_PARUN</name>
<dbReference type="WBParaSite" id="PgB07_g097_t01">
    <property type="protein sequence ID" value="PgB07_g097_t01"/>
    <property type="gene ID" value="PgB07_g097"/>
</dbReference>
<keyword evidence="1" id="KW-1185">Reference proteome</keyword>